<evidence type="ECO:0000256" key="2">
    <source>
        <dbReference type="ARBA" id="ARBA00023125"/>
    </source>
</evidence>
<feature type="domain" description="HTH gntR-type" evidence="4">
    <location>
        <begin position="240"/>
        <end position="309"/>
    </location>
</feature>
<keyword evidence="6" id="KW-1185">Reference proteome</keyword>
<dbReference type="KEGG" id="sbd:ATN00_08955"/>
<dbReference type="GO" id="GO:0003677">
    <property type="term" value="F:DNA binding"/>
    <property type="evidence" value="ECO:0007669"/>
    <property type="project" value="UniProtKB-KW"/>
</dbReference>
<protein>
    <recommendedName>
        <fullName evidence="4">HTH gntR-type domain-containing protein</fullName>
    </recommendedName>
</protein>
<feature type="domain" description="HTH gntR-type" evidence="4">
    <location>
        <begin position="3"/>
        <end position="73"/>
    </location>
</feature>
<evidence type="ECO:0000313" key="5">
    <source>
        <dbReference type="EMBL" id="ALR20421.1"/>
    </source>
</evidence>
<dbReference type="PROSITE" id="PS01332">
    <property type="entry name" value="HTH_RRF2_1"/>
    <property type="match status" value="1"/>
</dbReference>
<accession>A0A0S3EYH0</accession>
<dbReference type="InterPro" id="IPR000524">
    <property type="entry name" value="Tscrpt_reg_HTH_GntR"/>
</dbReference>
<dbReference type="EMBL" id="CP013264">
    <property type="protein sequence ID" value="ALR20421.1"/>
    <property type="molecule type" value="Genomic_DNA"/>
</dbReference>
<name>A0A0S3EYH0_9SPHN</name>
<proteinExistence type="predicted"/>
<keyword evidence="3" id="KW-0804">Transcription</keyword>
<dbReference type="PANTHER" id="PTHR44846">
    <property type="entry name" value="MANNOSYL-D-GLYCERATE TRANSPORT/METABOLISM SYSTEM REPRESSOR MNGR-RELATED"/>
    <property type="match status" value="1"/>
</dbReference>
<dbReference type="InterPro" id="IPR050679">
    <property type="entry name" value="Bact_HTH_transcr_reg"/>
</dbReference>
<dbReference type="SUPFAM" id="SSF46785">
    <property type="entry name" value="Winged helix' DNA-binding domain"/>
    <property type="match status" value="2"/>
</dbReference>
<dbReference type="Proteomes" id="UP000056968">
    <property type="component" value="Chromosome"/>
</dbReference>
<dbReference type="Pfam" id="PF00392">
    <property type="entry name" value="GntR"/>
    <property type="match status" value="1"/>
</dbReference>
<keyword evidence="1" id="KW-0805">Transcription regulation</keyword>
<evidence type="ECO:0000313" key="6">
    <source>
        <dbReference type="Proteomes" id="UP000056968"/>
    </source>
</evidence>
<dbReference type="GO" id="GO:0003700">
    <property type="term" value="F:DNA-binding transcription factor activity"/>
    <property type="evidence" value="ECO:0007669"/>
    <property type="project" value="InterPro"/>
</dbReference>
<organism evidence="5 6">
    <name type="scientific">Sphingobium baderi</name>
    <dbReference type="NCBI Taxonomy" id="1332080"/>
    <lineage>
        <taxon>Bacteria</taxon>
        <taxon>Pseudomonadati</taxon>
        <taxon>Pseudomonadota</taxon>
        <taxon>Alphaproteobacteria</taxon>
        <taxon>Sphingomonadales</taxon>
        <taxon>Sphingomonadaceae</taxon>
        <taxon>Sphingobium</taxon>
    </lineage>
</organism>
<dbReference type="Gene3D" id="1.10.10.10">
    <property type="entry name" value="Winged helix-like DNA-binding domain superfamily/Winged helix DNA-binding domain"/>
    <property type="match status" value="2"/>
</dbReference>
<dbReference type="PANTHER" id="PTHR44846:SF1">
    <property type="entry name" value="MANNOSYL-D-GLYCERATE TRANSPORT_METABOLISM SYSTEM REPRESSOR MNGR-RELATED"/>
    <property type="match status" value="1"/>
</dbReference>
<dbReference type="InterPro" id="IPR030489">
    <property type="entry name" value="TR_Rrf2-type_CS"/>
</dbReference>
<dbReference type="OrthoDB" id="7470518at2"/>
<dbReference type="AlphaFoldDB" id="A0A0S3EYH0"/>
<dbReference type="GO" id="GO:0045892">
    <property type="term" value="P:negative regulation of DNA-templated transcription"/>
    <property type="evidence" value="ECO:0007669"/>
    <property type="project" value="TreeGrafter"/>
</dbReference>
<dbReference type="SMART" id="SM00345">
    <property type="entry name" value="HTH_GNTR"/>
    <property type="match status" value="2"/>
</dbReference>
<dbReference type="PROSITE" id="PS50949">
    <property type="entry name" value="HTH_GNTR"/>
    <property type="match status" value="2"/>
</dbReference>
<keyword evidence="2" id="KW-0238">DNA-binding</keyword>
<dbReference type="STRING" id="1332080.ATN00_08955"/>
<dbReference type="RefSeq" id="WP_062064066.1">
    <property type="nucleotide sequence ID" value="NZ_CP013264.1"/>
</dbReference>
<dbReference type="InterPro" id="IPR036388">
    <property type="entry name" value="WH-like_DNA-bd_sf"/>
</dbReference>
<evidence type="ECO:0000259" key="4">
    <source>
        <dbReference type="PROSITE" id="PS50949"/>
    </source>
</evidence>
<dbReference type="InterPro" id="IPR036390">
    <property type="entry name" value="WH_DNA-bd_sf"/>
</dbReference>
<reference evidence="5 6" key="1">
    <citation type="submission" date="2015-11" db="EMBL/GenBank/DDBJ databases">
        <title>A Two-component Flavoprotein Monooxygenase System MeaXY Responsible for para-Hydroxylation of 2-Methyl-6-ethylaniline and 2,6-Diethylaniline in Sphingobium baderi DE-13.</title>
        <authorList>
            <person name="Cheng M."/>
            <person name="Meng Q."/>
            <person name="Yang Y."/>
            <person name="Chu C."/>
            <person name="Yan X."/>
            <person name="He J."/>
            <person name="Li S."/>
        </authorList>
    </citation>
    <scope>NUCLEOTIDE SEQUENCE [LARGE SCALE GENOMIC DNA]</scope>
    <source>
        <strain evidence="5 6">DE-13</strain>
    </source>
</reference>
<gene>
    <name evidence="5" type="ORF">ATN00_08955</name>
</gene>
<sequence>MAEAKAAVLARQIAQDQARSGLQAGSLFGSATQLRARYGVTEAMLRQAVLLLEEKGIAFSRRGVGGGIIIGAPDSSSAARTAAIYLQFQGATAELCELSTRANHWLTALSSKDGLSLATADYLRAEAARLAKINFASEAYRHLQLRTIIAASAGGAALALSTQVVNQLLLDLTVDTNVYRSTSERYRLYWEMTHKKLEAFIAGDVEASIRLHDENLSLVEREVQRSAQSEGEAERPLPQSRKAEWVVRAILRDMRNRGWVAGDRLGSEPQLMKAYGVSRPVIRQAVRLLELHRAAAMQRGAHGGLVISTPDAEYATQAMVKHLQEAGASCAQARNLRREILLRHVPEFLPGHIPHLEAAFRAMAKKMPSEFWATGASALTEICRGANNIVGLFLVNTLREFEYDHTEVQSPTDPDRHAALQALEAVVTSIVRKDSSRAQRAIIQYWMIEGRYLANR</sequence>
<evidence type="ECO:0000256" key="1">
    <source>
        <dbReference type="ARBA" id="ARBA00023015"/>
    </source>
</evidence>
<evidence type="ECO:0000256" key="3">
    <source>
        <dbReference type="ARBA" id="ARBA00023163"/>
    </source>
</evidence>